<name>A0A0U5AY48_9BACT</name>
<dbReference type="InterPro" id="IPR007543">
    <property type="entry name" value="LptD_C"/>
</dbReference>
<gene>
    <name evidence="2" type="ORF">THC_1007</name>
</gene>
<dbReference type="KEGG" id="cthi:THC_1007"/>
<dbReference type="Proteomes" id="UP000068196">
    <property type="component" value="Chromosome"/>
</dbReference>
<reference evidence="3" key="2">
    <citation type="journal article" date="2016" name="Int. J. Syst. Evol. Microbiol.">
        <title>Caldimicrobium thiodismutans sp. nov., a sulfur-disproportionating bacterium isolated from a hot spring.</title>
        <authorList>
            <person name="Kojima H."/>
            <person name="Umezawa K."/>
            <person name="Fukui M."/>
        </authorList>
    </citation>
    <scope>NUCLEOTIDE SEQUENCE [LARGE SCALE GENOMIC DNA]</scope>
    <source>
        <strain evidence="3">TF1</strain>
    </source>
</reference>
<dbReference type="GO" id="GO:1990351">
    <property type="term" value="C:transporter complex"/>
    <property type="evidence" value="ECO:0007669"/>
    <property type="project" value="TreeGrafter"/>
</dbReference>
<keyword evidence="3" id="KW-1185">Reference proteome</keyword>
<dbReference type="GO" id="GO:0009279">
    <property type="term" value="C:cell outer membrane"/>
    <property type="evidence" value="ECO:0007669"/>
    <property type="project" value="TreeGrafter"/>
</dbReference>
<evidence type="ECO:0000313" key="3">
    <source>
        <dbReference type="Proteomes" id="UP000068196"/>
    </source>
</evidence>
<evidence type="ECO:0000313" key="2">
    <source>
        <dbReference type="EMBL" id="BAU23391.1"/>
    </source>
</evidence>
<accession>A0A0U5AY48</accession>
<dbReference type="PANTHER" id="PTHR30189:SF1">
    <property type="entry name" value="LPS-ASSEMBLY PROTEIN LPTD"/>
    <property type="match status" value="1"/>
</dbReference>
<protein>
    <recommendedName>
        <fullName evidence="1">LptD C-terminal domain-containing protein</fullName>
    </recommendedName>
</protein>
<dbReference type="STRING" id="1653476.THC_1007"/>
<feature type="domain" description="LptD C-terminal" evidence="1">
    <location>
        <begin position="289"/>
        <end position="641"/>
    </location>
</feature>
<sequence length="721" mass="84240">MKSKFFFFLLCLLLFSYLRGSLYAYPAVKALELTAQRVEVLQGGKKVYAEGDIIIEREGYLLYAGSLTYEPGTELLEVSNFKLFDLTQNATLLGEKGQFDLRNGEIWSSKIFIYYKKEGFKIKAWNFSKNALNEYYAERALITTCELDCEKEEFPPWSVEVKNIVLTPEGISTADATTFRAGKVPLLYLPKKMFLPRVSLPIFEPRKAGFLPPGITQGSRLGFGLQIPYFLPLTDQIDFTIAPLYTTKRGLIWDLENQLALTENTKSLIRVRYLRDTKRGEYATEEAPKNRYWITGKVDISAAKNWDLHLDLDFLSDKDFLEEFNVGEGSFDNIKKLYLDRFNRDVDDKAQDFRTSSLWFQYFKHSLYTRLQSSYLDYNGAGNKKEVLQPLAGFHLSLLPFQFKGIIPALNLDYNYFYRETNYYGNRFGLNLEASYPFSYQFLKSEVKVNYKNYLYLLEDSGNFTDKSLHTNLFELSLTTYTQLFRTFSLGEGARPFQFQHILKPYLTFFYRKKINGDFLPTFMYEDYLTEKAKAIEYGIWQYFNLANQKNFFVLRAYQQYDFTKAERSATATKPEERAFSDLFIQAFSNWKDRLAMRYDTAYNFYGLGIKKHSLTLGLRKILLDAIDFTYQEDRAWDTKQATLKLGELFKERFLINYYISRNLKINETTEQKLEALYLHDCYLVGLGVSITPRDTKFYFRVDLKGLGGLGEKTLYQSEVQ</sequence>
<dbReference type="Pfam" id="PF04453">
    <property type="entry name" value="LptD"/>
    <property type="match status" value="1"/>
</dbReference>
<dbReference type="InterPro" id="IPR050218">
    <property type="entry name" value="LptD"/>
</dbReference>
<evidence type="ECO:0000259" key="1">
    <source>
        <dbReference type="Pfam" id="PF04453"/>
    </source>
</evidence>
<dbReference type="PATRIC" id="fig|1653476.3.peg.1054"/>
<reference evidence="2 3" key="1">
    <citation type="journal article" date="2016" name="Int. J. Syst. Evol. Microbiol.">
        <title>Caldimicrobium thiodismutans sp. nov., a sulfur-disproportionating bacterium isolated from a hot spring, and emended description of the genus Caldimicrobium.</title>
        <authorList>
            <person name="Kojima H."/>
            <person name="Umezawa K."/>
            <person name="Fukui M."/>
        </authorList>
    </citation>
    <scope>NUCLEOTIDE SEQUENCE [LARGE SCALE GENOMIC DNA]</scope>
    <source>
        <strain evidence="2 3">TF1</strain>
    </source>
</reference>
<proteinExistence type="predicted"/>
<dbReference type="EMBL" id="AP014945">
    <property type="protein sequence ID" value="BAU23391.1"/>
    <property type="molecule type" value="Genomic_DNA"/>
</dbReference>
<dbReference type="PANTHER" id="PTHR30189">
    <property type="entry name" value="LPS-ASSEMBLY PROTEIN"/>
    <property type="match status" value="1"/>
</dbReference>
<organism evidence="2 3">
    <name type="scientific">Caldimicrobium thiodismutans</name>
    <dbReference type="NCBI Taxonomy" id="1653476"/>
    <lineage>
        <taxon>Bacteria</taxon>
        <taxon>Pseudomonadati</taxon>
        <taxon>Thermodesulfobacteriota</taxon>
        <taxon>Thermodesulfobacteria</taxon>
        <taxon>Thermodesulfobacteriales</taxon>
        <taxon>Thermodesulfobacteriaceae</taxon>
        <taxon>Caldimicrobium</taxon>
    </lineage>
</organism>
<dbReference type="AlphaFoldDB" id="A0A0U5AY48"/>